<feature type="domain" description="Histidine kinase" evidence="10">
    <location>
        <begin position="320"/>
        <end position="540"/>
    </location>
</feature>
<dbReference type="InterPro" id="IPR005467">
    <property type="entry name" value="His_kinase_dom"/>
</dbReference>
<evidence type="ECO:0000256" key="9">
    <source>
        <dbReference type="SAM" id="Phobius"/>
    </source>
</evidence>
<dbReference type="Pfam" id="PF02518">
    <property type="entry name" value="HATPase_c"/>
    <property type="match status" value="1"/>
</dbReference>
<keyword evidence="5" id="KW-0418">Kinase</keyword>
<keyword evidence="3" id="KW-0597">Phosphoprotein</keyword>
<dbReference type="InterPro" id="IPR003594">
    <property type="entry name" value="HATPase_dom"/>
</dbReference>
<evidence type="ECO:0000256" key="7">
    <source>
        <dbReference type="ARBA" id="ARBA00023136"/>
    </source>
</evidence>
<evidence type="ECO:0000313" key="11">
    <source>
        <dbReference type="EMBL" id="OGD63812.1"/>
    </source>
</evidence>
<keyword evidence="6" id="KW-0902">Two-component regulatory system</keyword>
<feature type="transmembrane region" description="Helical" evidence="9">
    <location>
        <begin position="72"/>
        <end position="90"/>
    </location>
</feature>
<dbReference type="InterPro" id="IPR050736">
    <property type="entry name" value="Sensor_HK_Regulatory"/>
</dbReference>
<dbReference type="EC" id="2.7.13.3" evidence="2"/>
<evidence type="ECO:0000259" key="10">
    <source>
        <dbReference type="PROSITE" id="PS50109"/>
    </source>
</evidence>
<keyword evidence="8" id="KW-0175">Coiled coil</keyword>
<dbReference type="GO" id="GO:0000155">
    <property type="term" value="F:phosphorelay sensor kinase activity"/>
    <property type="evidence" value="ECO:0007669"/>
    <property type="project" value="InterPro"/>
</dbReference>
<dbReference type="PANTHER" id="PTHR43711">
    <property type="entry name" value="TWO-COMPONENT HISTIDINE KINASE"/>
    <property type="match status" value="1"/>
</dbReference>
<dbReference type="Gene3D" id="1.10.287.130">
    <property type="match status" value="1"/>
</dbReference>
<dbReference type="PRINTS" id="PR00344">
    <property type="entry name" value="BCTRLSENSOR"/>
</dbReference>
<evidence type="ECO:0000256" key="1">
    <source>
        <dbReference type="ARBA" id="ARBA00000085"/>
    </source>
</evidence>
<dbReference type="SUPFAM" id="SSF47384">
    <property type="entry name" value="Homodimeric domain of signal transducing histidine kinase"/>
    <property type="match status" value="1"/>
</dbReference>
<dbReference type="SMART" id="SM00387">
    <property type="entry name" value="HATPase_c"/>
    <property type="match status" value="1"/>
</dbReference>
<gene>
    <name evidence="11" type="ORF">A2215_02775</name>
</gene>
<dbReference type="InterPro" id="IPR003661">
    <property type="entry name" value="HisK_dim/P_dom"/>
</dbReference>
<keyword evidence="9" id="KW-1133">Transmembrane helix</keyword>
<feature type="transmembrane region" description="Helical" evidence="9">
    <location>
        <begin position="12"/>
        <end position="30"/>
    </location>
</feature>
<dbReference type="CDD" id="cd00082">
    <property type="entry name" value="HisKA"/>
    <property type="match status" value="1"/>
</dbReference>
<evidence type="ECO:0000256" key="6">
    <source>
        <dbReference type="ARBA" id="ARBA00023012"/>
    </source>
</evidence>
<dbReference type="FunFam" id="1.10.287.130:FF:000001">
    <property type="entry name" value="Two-component sensor histidine kinase"/>
    <property type="match status" value="1"/>
</dbReference>
<keyword evidence="7 9" id="KW-0472">Membrane</keyword>
<organism evidence="11 12">
    <name type="scientific">Candidatus Berkelbacteria bacterium RIFOXYA2_FULL_43_10</name>
    <dbReference type="NCBI Taxonomy" id="1797472"/>
    <lineage>
        <taxon>Bacteria</taxon>
        <taxon>Candidatus Berkelbacteria</taxon>
    </lineage>
</organism>
<dbReference type="Pfam" id="PF00512">
    <property type="entry name" value="HisKA"/>
    <property type="match status" value="1"/>
</dbReference>
<reference evidence="11 12" key="1">
    <citation type="journal article" date="2016" name="Nat. Commun.">
        <title>Thousands of microbial genomes shed light on interconnected biogeochemical processes in an aquifer system.</title>
        <authorList>
            <person name="Anantharaman K."/>
            <person name="Brown C.T."/>
            <person name="Hug L.A."/>
            <person name="Sharon I."/>
            <person name="Castelle C.J."/>
            <person name="Probst A.J."/>
            <person name="Thomas B.C."/>
            <person name="Singh A."/>
            <person name="Wilkins M.J."/>
            <person name="Karaoz U."/>
            <person name="Brodie E.L."/>
            <person name="Williams K.H."/>
            <person name="Hubbard S.S."/>
            <person name="Banfield J.F."/>
        </authorList>
    </citation>
    <scope>NUCLEOTIDE SEQUENCE [LARGE SCALE GENOMIC DNA]</scope>
</reference>
<dbReference type="SUPFAM" id="SSF55874">
    <property type="entry name" value="ATPase domain of HSP90 chaperone/DNA topoisomerase II/histidine kinase"/>
    <property type="match status" value="1"/>
</dbReference>
<dbReference type="FunFam" id="3.30.565.10:FF:000006">
    <property type="entry name" value="Sensor histidine kinase WalK"/>
    <property type="match status" value="1"/>
</dbReference>
<sequence>MSQYFDLQFLQKILLVAVVSFEILLGAIVLGSNHRSARNRYFFMASLATAFWALSGYFVYYPPVEGFLTQIARFNFSFVAIWLFSVYMFIRNFPEEQKATSAVDVLIVMLGIIFSTVSAFTPHVVSDIRKLSAHLNWEFGFLESPFYIYAVFVAIAIFALLVHKLINTEHKYRPRVSLIIFGGIVVVVLNGVFNIILPYLYPNLNLYWVGDYSYLIFLAFTAYAIVRHQLFDIKVVATEAIVVFLSLFLFIQIFTSSNATEQAVGAIIWLVATYGGWLLIKSVKREIGQREQIEKLAKDLRKANEELKVLDKAKDDFLSMASHELNTPIAAIEGYLSMIIDEGIGEKLGSTTKKYLERVYSSAKRLSGLVSDLLNVSRIESGRIHIIYSEGQIEDTIEQAIAEIKPEIDKFKHSLTFHKPKTAMPKSFYDVPRITEVVINIIGNAAKYTPEGGKVDVSVEMQDDNLMVSIADNGKGIPADKKDKVFEKFTQADILKDEVKGTGLGLYIVKNFVKMHKGKVWFDSVVGKGTTFYFTLPILKTQPPDPHEGQGSVLH</sequence>
<keyword evidence="9" id="KW-0812">Transmembrane</keyword>
<dbReference type="STRING" id="1797472.A2215_02775"/>
<feature type="transmembrane region" description="Helical" evidence="9">
    <location>
        <begin position="263"/>
        <end position="280"/>
    </location>
</feature>
<evidence type="ECO:0000256" key="4">
    <source>
        <dbReference type="ARBA" id="ARBA00022679"/>
    </source>
</evidence>
<feature type="transmembrane region" description="Helical" evidence="9">
    <location>
        <begin position="178"/>
        <end position="200"/>
    </location>
</feature>
<feature type="transmembrane region" description="Helical" evidence="9">
    <location>
        <begin position="102"/>
        <end position="126"/>
    </location>
</feature>
<dbReference type="Gene3D" id="3.30.565.10">
    <property type="entry name" value="Histidine kinase-like ATPase, C-terminal domain"/>
    <property type="match status" value="1"/>
</dbReference>
<dbReference type="EMBL" id="MEZY01000030">
    <property type="protein sequence ID" value="OGD63812.1"/>
    <property type="molecule type" value="Genomic_DNA"/>
</dbReference>
<evidence type="ECO:0000313" key="12">
    <source>
        <dbReference type="Proteomes" id="UP000178583"/>
    </source>
</evidence>
<evidence type="ECO:0000256" key="2">
    <source>
        <dbReference type="ARBA" id="ARBA00012438"/>
    </source>
</evidence>
<name>A0A1F5E8T7_9BACT</name>
<protein>
    <recommendedName>
        <fullName evidence="2">histidine kinase</fullName>
        <ecNumber evidence="2">2.7.13.3</ecNumber>
    </recommendedName>
</protein>
<dbReference type="InterPro" id="IPR004358">
    <property type="entry name" value="Sig_transdc_His_kin-like_C"/>
</dbReference>
<dbReference type="PROSITE" id="PS50109">
    <property type="entry name" value="HIS_KIN"/>
    <property type="match status" value="1"/>
</dbReference>
<dbReference type="CDD" id="cd00075">
    <property type="entry name" value="HATPase"/>
    <property type="match status" value="1"/>
</dbReference>
<feature type="coiled-coil region" evidence="8">
    <location>
        <begin position="286"/>
        <end position="313"/>
    </location>
</feature>
<comment type="caution">
    <text evidence="11">The sequence shown here is derived from an EMBL/GenBank/DDBJ whole genome shotgun (WGS) entry which is preliminary data.</text>
</comment>
<keyword evidence="4" id="KW-0808">Transferase</keyword>
<dbReference type="InterPro" id="IPR036097">
    <property type="entry name" value="HisK_dim/P_sf"/>
</dbReference>
<dbReference type="PANTHER" id="PTHR43711:SF1">
    <property type="entry name" value="HISTIDINE KINASE 1"/>
    <property type="match status" value="1"/>
</dbReference>
<proteinExistence type="predicted"/>
<dbReference type="Proteomes" id="UP000178583">
    <property type="component" value="Unassembled WGS sequence"/>
</dbReference>
<feature type="transmembrane region" description="Helical" evidence="9">
    <location>
        <begin position="206"/>
        <end position="226"/>
    </location>
</feature>
<dbReference type="InterPro" id="IPR036890">
    <property type="entry name" value="HATPase_C_sf"/>
</dbReference>
<dbReference type="AlphaFoldDB" id="A0A1F5E8T7"/>
<dbReference type="SMART" id="SM00388">
    <property type="entry name" value="HisKA"/>
    <property type="match status" value="1"/>
</dbReference>
<feature type="transmembrane region" description="Helical" evidence="9">
    <location>
        <begin position="146"/>
        <end position="166"/>
    </location>
</feature>
<feature type="transmembrane region" description="Helical" evidence="9">
    <location>
        <begin position="233"/>
        <end position="251"/>
    </location>
</feature>
<accession>A0A1F5E8T7</accession>
<evidence type="ECO:0000256" key="8">
    <source>
        <dbReference type="SAM" id="Coils"/>
    </source>
</evidence>
<evidence type="ECO:0000256" key="5">
    <source>
        <dbReference type="ARBA" id="ARBA00022777"/>
    </source>
</evidence>
<comment type="catalytic activity">
    <reaction evidence="1">
        <text>ATP + protein L-histidine = ADP + protein N-phospho-L-histidine.</text>
        <dbReference type="EC" id="2.7.13.3"/>
    </reaction>
</comment>
<evidence type="ECO:0000256" key="3">
    <source>
        <dbReference type="ARBA" id="ARBA00022553"/>
    </source>
</evidence>
<feature type="transmembrane region" description="Helical" evidence="9">
    <location>
        <begin position="42"/>
        <end position="60"/>
    </location>
</feature>